<dbReference type="InterPro" id="IPR039523">
    <property type="entry name" value="RimK-rel_E_lig_ATP-grasp"/>
</dbReference>
<feature type="domain" description="Alpha-L-glutamate ligase-related protein ATP-grasp" evidence="1">
    <location>
        <begin position="137"/>
        <end position="346"/>
    </location>
</feature>
<evidence type="ECO:0000313" key="2">
    <source>
        <dbReference type="EMBL" id="KUG18922.1"/>
    </source>
</evidence>
<dbReference type="EMBL" id="LNQE01001347">
    <property type="protein sequence ID" value="KUG18922.1"/>
    <property type="molecule type" value="Genomic_DNA"/>
</dbReference>
<sequence>MVHSRAREILLTLYKHQHALRYQNEVKNLARQNRSLSIRPSSSYATRIDSFWKKYYGKSVNKFCHAVCASVNGIEDERYIPREIWNLEILPYLNRLALHDAYADKNAIDIFLEDFQAPITIFKKMNGIYYLSKNQPISRNTALKYLLEHGGTVIIKPSFSADGKNVKALYIQDNQIFVGDKPIPFERLDDAYGNDYIIQEKIVQHPIMHEIYPNSVNTLRMVTFRLKSKIYPLFTFARFGNRGGVVDNIGAGGLGCRINEDGNLNKYAIDKLGYKYERHPYSNYSFEEGRIPNINAYSDYVITLHHQLPYFDIVSWDIAIGLQAEPILIELNLVGDSTFYQMVSGPLFGSFTEELLEKIRDSPYRPSWHIKWKL</sequence>
<name>A0A0W8FDJ8_9ZZZZ</name>
<accession>A0A0W8FDJ8</accession>
<evidence type="ECO:0000259" key="1">
    <source>
        <dbReference type="Pfam" id="PF14397"/>
    </source>
</evidence>
<protein>
    <recommendedName>
        <fullName evidence="1">Alpha-L-glutamate ligase-related protein ATP-grasp domain-containing protein</fullName>
    </recommendedName>
</protein>
<proteinExistence type="predicted"/>
<dbReference type="SUPFAM" id="SSF56059">
    <property type="entry name" value="Glutathione synthetase ATP-binding domain-like"/>
    <property type="match status" value="1"/>
</dbReference>
<gene>
    <name evidence="2" type="ORF">ASZ90_011368</name>
</gene>
<reference evidence="2" key="1">
    <citation type="journal article" date="2015" name="Proc. Natl. Acad. Sci. U.S.A.">
        <title>Networks of energetic and metabolic interactions define dynamics in microbial communities.</title>
        <authorList>
            <person name="Embree M."/>
            <person name="Liu J.K."/>
            <person name="Al-Bassam M.M."/>
            <person name="Zengler K."/>
        </authorList>
    </citation>
    <scope>NUCLEOTIDE SEQUENCE</scope>
</reference>
<dbReference type="AlphaFoldDB" id="A0A0W8FDJ8"/>
<dbReference type="Pfam" id="PF14397">
    <property type="entry name" value="ATPgrasp_ST"/>
    <property type="match status" value="1"/>
</dbReference>
<comment type="caution">
    <text evidence="2">The sequence shown here is derived from an EMBL/GenBank/DDBJ whole genome shotgun (WGS) entry which is preliminary data.</text>
</comment>
<organism evidence="2">
    <name type="scientific">hydrocarbon metagenome</name>
    <dbReference type="NCBI Taxonomy" id="938273"/>
    <lineage>
        <taxon>unclassified sequences</taxon>
        <taxon>metagenomes</taxon>
        <taxon>ecological metagenomes</taxon>
    </lineage>
</organism>